<protein>
    <recommendedName>
        <fullName evidence="1">Putative amidase domain-containing protein</fullName>
    </recommendedName>
</protein>
<dbReference type="RefSeq" id="WP_307344383.1">
    <property type="nucleotide sequence ID" value="NZ_JAUSUD010000020.1"/>
</dbReference>
<comment type="caution">
    <text evidence="2">The sequence shown here is derived from an EMBL/GenBank/DDBJ whole genome shotgun (WGS) entry which is preliminary data.</text>
</comment>
<proteinExistence type="predicted"/>
<dbReference type="Pfam" id="PF12671">
    <property type="entry name" value="Amidase_6"/>
    <property type="match status" value="1"/>
</dbReference>
<dbReference type="InterPro" id="IPR024301">
    <property type="entry name" value="Amidase_6"/>
</dbReference>
<gene>
    <name evidence="2" type="ORF">J2S19_003692</name>
</gene>
<reference evidence="2 3" key="1">
    <citation type="submission" date="2023-07" db="EMBL/GenBank/DDBJ databases">
        <title>Genomic Encyclopedia of Type Strains, Phase IV (KMG-IV): sequencing the most valuable type-strain genomes for metagenomic binning, comparative biology and taxonomic classification.</title>
        <authorList>
            <person name="Goeker M."/>
        </authorList>
    </citation>
    <scope>NUCLEOTIDE SEQUENCE [LARGE SCALE GENOMIC DNA]</scope>
    <source>
        <strain evidence="2 3">DSM 29005</strain>
    </source>
</reference>
<sequence length="301" mass="35759">MKQILLDFHKHKLDMLINKKPLQMKLLDEQEYQALERRMQTFEKRNTDIVKGITEIKIIGVEERTQHIKEISYACHHKWLNKNEDTLYLEESFELRKARLYKEEIVEDVIQENRTKEPIQTGENLVVKESEQIRETFHYDRLAAVQYAERWWNDTNSAYKNFEVNCTNFISQCLHAGGANMRGYPNRSKGWWMQQSNWSYSWSVANAMRNFLIHSKTGLRAKQVKAPEQLMPGDVICYDFQGDGKYDHTTFVVAKDKQNMPLVNAQTYNSRMRYWSYEDSTAYTPNIKYTFFRILDDTSSS</sequence>
<evidence type="ECO:0000313" key="3">
    <source>
        <dbReference type="Proteomes" id="UP001234495"/>
    </source>
</evidence>
<dbReference type="EMBL" id="JAUSUD010000020">
    <property type="protein sequence ID" value="MDQ0232382.1"/>
    <property type="molecule type" value="Genomic_DNA"/>
</dbReference>
<dbReference type="Proteomes" id="UP001234495">
    <property type="component" value="Unassembled WGS sequence"/>
</dbReference>
<evidence type="ECO:0000259" key="1">
    <source>
        <dbReference type="Pfam" id="PF12671"/>
    </source>
</evidence>
<feature type="domain" description="Putative amidase" evidence="1">
    <location>
        <begin position="139"/>
        <end position="291"/>
    </location>
</feature>
<keyword evidence="3" id="KW-1185">Reference proteome</keyword>
<organism evidence="2 3">
    <name type="scientific">Metabacillus malikii</name>
    <dbReference type="NCBI Taxonomy" id="1504265"/>
    <lineage>
        <taxon>Bacteria</taxon>
        <taxon>Bacillati</taxon>
        <taxon>Bacillota</taxon>
        <taxon>Bacilli</taxon>
        <taxon>Bacillales</taxon>
        <taxon>Bacillaceae</taxon>
        <taxon>Metabacillus</taxon>
    </lineage>
</organism>
<dbReference type="PANTHER" id="PTHR40032:SF1">
    <property type="entry name" value="EXPORTED PROTEIN"/>
    <property type="match status" value="1"/>
</dbReference>
<evidence type="ECO:0000313" key="2">
    <source>
        <dbReference type="EMBL" id="MDQ0232382.1"/>
    </source>
</evidence>
<accession>A0ABT9ZJE7</accession>
<name>A0ABT9ZJE7_9BACI</name>
<dbReference type="PANTHER" id="PTHR40032">
    <property type="entry name" value="EXPORTED PROTEIN-RELATED"/>
    <property type="match status" value="1"/>
</dbReference>